<evidence type="ECO:0000256" key="11">
    <source>
        <dbReference type="ARBA" id="ARBA00044743"/>
    </source>
</evidence>
<dbReference type="Pfam" id="PF05208">
    <property type="entry name" value="ALG3"/>
    <property type="match status" value="1"/>
</dbReference>
<feature type="transmembrane region" description="Helical" evidence="14">
    <location>
        <begin position="212"/>
        <end position="230"/>
    </location>
</feature>
<feature type="transmembrane region" description="Helical" evidence="14">
    <location>
        <begin position="172"/>
        <end position="200"/>
    </location>
</feature>
<evidence type="ECO:0000256" key="14">
    <source>
        <dbReference type="RuleBase" id="RU364047"/>
    </source>
</evidence>
<keyword evidence="9 14" id="KW-1133">Transmembrane helix</keyword>
<evidence type="ECO:0000256" key="9">
    <source>
        <dbReference type="ARBA" id="ARBA00022989"/>
    </source>
</evidence>
<dbReference type="EC" id="2.4.1.258" evidence="3 14"/>
<comment type="pathway">
    <text evidence="2 14">Protein modification; protein glycosylation.</text>
</comment>
<evidence type="ECO:0000256" key="5">
    <source>
        <dbReference type="ARBA" id="ARBA00022676"/>
    </source>
</evidence>
<name>A0A0D7B1R4_9AGAR</name>
<evidence type="ECO:0000313" key="16">
    <source>
        <dbReference type="Proteomes" id="UP000054007"/>
    </source>
</evidence>
<dbReference type="PANTHER" id="PTHR12646:SF0">
    <property type="entry name" value="DOL-P-MAN:MAN(5)GLCNAC(2)-PP-DOL ALPHA-1,3-MANNOSYLTRANSFERASE"/>
    <property type="match status" value="1"/>
</dbReference>
<evidence type="ECO:0000256" key="7">
    <source>
        <dbReference type="ARBA" id="ARBA00022692"/>
    </source>
</evidence>
<evidence type="ECO:0000256" key="2">
    <source>
        <dbReference type="ARBA" id="ARBA00004922"/>
    </source>
</evidence>
<keyword evidence="6 14" id="KW-0808">Transferase</keyword>
<feature type="transmembrane region" description="Helical" evidence="14">
    <location>
        <begin position="145"/>
        <end position="166"/>
    </location>
</feature>
<feature type="transmembrane region" description="Helical" evidence="14">
    <location>
        <begin position="270"/>
        <end position="291"/>
    </location>
</feature>
<evidence type="ECO:0000256" key="6">
    <source>
        <dbReference type="ARBA" id="ARBA00022679"/>
    </source>
</evidence>
<keyword evidence="7 14" id="KW-0812">Transmembrane</keyword>
<dbReference type="UniPathway" id="UPA00378"/>
<evidence type="ECO:0000256" key="12">
    <source>
        <dbReference type="ARBA" id="ARBA00049506"/>
    </source>
</evidence>
<comment type="similarity">
    <text evidence="13">Belongs to the glycosyltransferase ALG3 family.</text>
</comment>
<keyword evidence="10 14" id="KW-0472">Membrane</keyword>
<dbReference type="Proteomes" id="UP000054007">
    <property type="component" value="Unassembled WGS sequence"/>
</dbReference>
<dbReference type="GO" id="GO:0005789">
    <property type="term" value="C:endoplasmic reticulum membrane"/>
    <property type="evidence" value="ECO:0007669"/>
    <property type="project" value="UniProtKB-SubCell"/>
</dbReference>
<dbReference type="OrthoDB" id="20028at2759"/>
<reference evidence="15 16" key="1">
    <citation type="journal article" date="2015" name="Fungal Genet. Biol.">
        <title>Evolution of novel wood decay mechanisms in Agaricales revealed by the genome sequences of Fistulina hepatica and Cylindrobasidium torrendii.</title>
        <authorList>
            <person name="Floudas D."/>
            <person name="Held B.W."/>
            <person name="Riley R."/>
            <person name="Nagy L.G."/>
            <person name="Koehler G."/>
            <person name="Ransdell A.S."/>
            <person name="Younus H."/>
            <person name="Chow J."/>
            <person name="Chiniquy J."/>
            <person name="Lipzen A."/>
            <person name="Tritt A."/>
            <person name="Sun H."/>
            <person name="Haridas S."/>
            <person name="LaButti K."/>
            <person name="Ohm R.A."/>
            <person name="Kues U."/>
            <person name="Blanchette R.A."/>
            <person name="Grigoriev I.V."/>
            <person name="Minto R.E."/>
            <person name="Hibbett D.S."/>
        </authorList>
    </citation>
    <scope>NUCLEOTIDE SEQUENCE [LARGE SCALE GENOMIC DNA]</scope>
    <source>
        <strain evidence="15 16">FP15055 ss-10</strain>
    </source>
</reference>
<keyword evidence="8 14" id="KW-0256">Endoplasmic reticulum</keyword>
<comment type="function">
    <text evidence="11 14">Dol-P-Man:Man(5)GlcNAc(2)-PP-Dol alpha-1,3-mannosyltransferase that operates in the biosynthetic pathway of dolichol-linked oligosaccharides, the glycan precursors employed in protein asparagine (N)-glycosylation. The assembly of dolichol-linked oligosaccharides begins on the cytosolic side of the endoplasmic reticulum membrane and finishes in its lumen. The sequential addition of sugars to dolichol pyrophosphate produces dolichol-linked oligosaccharides containing fourteen sugars, including two GlcNAcs, nine mannoses and three glucoses. Once assembled, the oligosaccharide is transferred from the lipid to nascent proteins by oligosaccharyltransferases. In the lumen of the endoplasmic reticulum, adds the first dolichyl beta-D-mannosyl phosphate derived mannose in an alpha-1,3 linkage to Man(5)GlcNAc(2)-PP-dolichol to produce Man(6)GlcNAc(2)-PP-dolichol.</text>
</comment>
<evidence type="ECO:0000256" key="1">
    <source>
        <dbReference type="ARBA" id="ARBA00004477"/>
    </source>
</evidence>
<feature type="transmembrane region" description="Helical" evidence="14">
    <location>
        <begin position="106"/>
        <end position="124"/>
    </location>
</feature>
<evidence type="ECO:0000256" key="13">
    <source>
        <dbReference type="ARBA" id="ARBA00093457"/>
    </source>
</evidence>
<evidence type="ECO:0000256" key="10">
    <source>
        <dbReference type="ARBA" id="ARBA00023136"/>
    </source>
</evidence>
<gene>
    <name evidence="15" type="ORF">CYLTODRAFT_438579</name>
</gene>
<dbReference type="STRING" id="1314674.A0A0D7B1R4"/>
<accession>A0A0D7B1R4</accession>
<evidence type="ECO:0000256" key="3">
    <source>
        <dbReference type="ARBA" id="ARBA00011964"/>
    </source>
</evidence>
<evidence type="ECO:0000256" key="4">
    <source>
        <dbReference type="ARBA" id="ARBA00015561"/>
    </source>
</evidence>
<proteinExistence type="inferred from homology"/>
<evidence type="ECO:0000256" key="8">
    <source>
        <dbReference type="ARBA" id="ARBA00022824"/>
    </source>
</evidence>
<feature type="transmembrane region" description="Helical" evidence="14">
    <location>
        <begin position="26"/>
        <end position="46"/>
    </location>
</feature>
<comment type="subcellular location">
    <subcellularLocation>
        <location evidence="1 14">Endoplasmic reticulum membrane</location>
        <topology evidence="1 14">Multi-pass membrane protein</topology>
    </subcellularLocation>
</comment>
<evidence type="ECO:0000313" key="15">
    <source>
        <dbReference type="EMBL" id="KIY63451.1"/>
    </source>
</evidence>
<dbReference type="EMBL" id="KN880695">
    <property type="protein sequence ID" value="KIY63451.1"/>
    <property type="molecule type" value="Genomic_DNA"/>
</dbReference>
<dbReference type="PANTHER" id="PTHR12646">
    <property type="entry name" value="NOT56 - RELATED"/>
    <property type="match status" value="1"/>
</dbReference>
<sequence>MNAIGLMSILASFVHYLLFDRRSFKLVAALVILGDVILTGAIIHYVPYTEIDWVTYMAQISAYMKGERNYSHISGPTGPLVYPAGHVLIHQLLYPIGDNISVVQDIYGGLYILTLIVTVGIYYRGGAPNVLLLALPLSKRLHSIFALRLFNDCWAILLMQSSVLAIQLRWDILGAALFSAALSVKMNIILYLPALLVILVKRRGIYRAIPPLAVVAAVQLAVAYPFRYFLKEYLAGAFDLSRIFLYKWTVNWRMISEETFLSREWHTTLLLGQVVTLVVFGWRWIGGWKVIEKAAKRPTRAPGLGPDEDVALMLFTSNLIGIIFSRSLHYQFYSWYAQQLPYIAWRTRWHWSLKILFVLMIEYAWNVFPSTPLSSNLLLGANVALLSGLWL</sequence>
<dbReference type="GO" id="GO:0052925">
    <property type="term" value="F:dol-P-Man:Man(5)GlcNAc(2)-PP-Dol alpha-1,3-mannosyltransferase activity"/>
    <property type="evidence" value="ECO:0007669"/>
    <property type="project" value="UniProtKB-EC"/>
</dbReference>
<organism evidence="15 16">
    <name type="scientific">Cylindrobasidium torrendii FP15055 ss-10</name>
    <dbReference type="NCBI Taxonomy" id="1314674"/>
    <lineage>
        <taxon>Eukaryota</taxon>
        <taxon>Fungi</taxon>
        <taxon>Dikarya</taxon>
        <taxon>Basidiomycota</taxon>
        <taxon>Agaricomycotina</taxon>
        <taxon>Agaricomycetes</taxon>
        <taxon>Agaricomycetidae</taxon>
        <taxon>Agaricales</taxon>
        <taxon>Marasmiineae</taxon>
        <taxon>Physalacriaceae</taxon>
        <taxon>Cylindrobasidium</taxon>
    </lineage>
</organism>
<keyword evidence="5 14" id="KW-0328">Glycosyltransferase</keyword>
<protein>
    <recommendedName>
        <fullName evidence="4 14">Dol-P-Man:Man(5)GlcNAc(2)-PP-Dol alpha-1,3-mannosyltransferase</fullName>
        <ecNumber evidence="3 14">2.4.1.258</ecNumber>
    </recommendedName>
    <alternativeName>
        <fullName evidence="14">Dol-P-Man-dependent alpha(1-3)-mannosyltransferase</fullName>
    </alternativeName>
</protein>
<dbReference type="InterPro" id="IPR007873">
    <property type="entry name" value="Glycosyltransferase_ALG3"/>
</dbReference>
<keyword evidence="16" id="KW-1185">Reference proteome</keyword>
<comment type="catalytic activity">
    <reaction evidence="12 14">
        <text>an alpha-D-Man-(1-&gt;2)-alpha-D-Man-(1-&gt;2)-alpha-D-Man-(1-&gt;3)-[alpha-D-Man-(1-&gt;6)]-beta-D-Man-(1-&gt;4)-beta-D-GlcNAc-(1-&gt;4)-alpha-D-GlcNAc-diphospho-di-trans,poly-cis-dolichol + a di-trans,poly-cis-dolichyl beta-D-mannosyl phosphate = an alpha-D-Man-(1-&gt;2)-alpha-D-Man-(1-&gt;2)-alpha-D-Man-(1-&gt;3)-[alpha-D-Man-(1-&gt;3)-alpha-D-Man-(1-&gt;6)]-beta-D-Man-(1-&gt;4)-beta-D-GlcNAc-(1-&gt;4)-alpha-D-GlcNAc-diphospho-di-trans,poly-cis-dolichol + a di-trans,poly-cis-dolichyl phosphate + H(+)</text>
        <dbReference type="Rhea" id="RHEA:29527"/>
        <dbReference type="Rhea" id="RHEA-COMP:19498"/>
        <dbReference type="Rhea" id="RHEA-COMP:19501"/>
        <dbReference type="Rhea" id="RHEA-COMP:19516"/>
        <dbReference type="Rhea" id="RHEA-COMP:19517"/>
        <dbReference type="ChEBI" id="CHEBI:15378"/>
        <dbReference type="ChEBI" id="CHEBI:57683"/>
        <dbReference type="ChEBI" id="CHEBI:58211"/>
        <dbReference type="ChEBI" id="CHEBI:132515"/>
        <dbReference type="ChEBI" id="CHEBI:132516"/>
        <dbReference type="EC" id="2.4.1.258"/>
    </reaction>
    <physiologicalReaction direction="left-to-right" evidence="12 14">
        <dbReference type="Rhea" id="RHEA:29528"/>
    </physiologicalReaction>
</comment>
<dbReference type="AlphaFoldDB" id="A0A0D7B1R4"/>